<evidence type="ECO:0000256" key="1">
    <source>
        <dbReference type="SAM" id="MobiDB-lite"/>
    </source>
</evidence>
<feature type="region of interest" description="Disordered" evidence="1">
    <location>
        <begin position="226"/>
        <end position="416"/>
    </location>
</feature>
<gene>
    <name evidence="2" type="ORF">FOH10_26290</name>
</gene>
<feature type="compositionally biased region" description="Pro residues" evidence="1">
    <location>
        <begin position="666"/>
        <end position="683"/>
    </location>
</feature>
<feature type="compositionally biased region" description="Pro residues" evidence="1">
    <location>
        <begin position="715"/>
        <end position="726"/>
    </location>
</feature>
<dbReference type="Proteomes" id="UP000317039">
    <property type="component" value="Chromosome"/>
</dbReference>
<evidence type="ECO:0000313" key="3">
    <source>
        <dbReference type="Proteomes" id="UP000317039"/>
    </source>
</evidence>
<feature type="compositionally biased region" description="Low complexity" evidence="1">
    <location>
        <begin position="337"/>
        <end position="357"/>
    </location>
</feature>
<feature type="compositionally biased region" description="Pro residues" evidence="1">
    <location>
        <begin position="313"/>
        <end position="323"/>
    </location>
</feature>
<feature type="compositionally biased region" description="Low complexity" evidence="1">
    <location>
        <begin position="283"/>
        <end position="312"/>
    </location>
</feature>
<accession>A0A516NS28</accession>
<feature type="compositionally biased region" description="Pro residues" evidence="1">
    <location>
        <begin position="565"/>
        <end position="576"/>
    </location>
</feature>
<feature type="compositionally biased region" description="Pro residues" evidence="1">
    <location>
        <begin position="228"/>
        <end position="240"/>
    </location>
</feature>
<feature type="compositionally biased region" description="Polar residues" evidence="1">
    <location>
        <begin position="500"/>
        <end position="524"/>
    </location>
</feature>
<dbReference type="RefSeq" id="WP_143982726.1">
    <property type="nucleotide sequence ID" value="NZ_CP041695.1"/>
</dbReference>
<dbReference type="KEGG" id="nod:FOH10_26290"/>
<protein>
    <submittedName>
        <fullName evidence="2">Uncharacterized protein</fullName>
    </submittedName>
</protein>
<dbReference type="EMBL" id="CP041695">
    <property type="protein sequence ID" value="QDP81709.1"/>
    <property type="molecule type" value="Genomic_DNA"/>
</dbReference>
<feature type="compositionally biased region" description="Basic and acidic residues" evidence="1">
    <location>
        <begin position="489"/>
        <end position="499"/>
    </location>
</feature>
<reference evidence="2 3" key="1">
    <citation type="submission" date="2019-07" db="EMBL/GenBank/DDBJ databases">
        <title>Complete Genome Sequence and Methylome Analysis of Nocardia otitidis-caviarum NEB252.</title>
        <authorList>
            <person name="Fomenkov A."/>
            <person name="Anton B.P."/>
            <person name="Vincze T."/>
            <person name="Roberts R.J."/>
        </authorList>
    </citation>
    <scope>NUCLEOTIDE SEQUENCE [LARGE SCALE GENOMIC DNA]</scope>
    <source>
        <strain evidence="2 3">NEB252</strain>
    </source>
</reference>
<name>A0A516NS28_9NOCA</name>
<feature type="compositionally biased region" description="Low complexity" evidence="1">
    <location>
        <begin position="262"/>
        <end position="274"/>
    </location>
</feature>
<feature type="compositionally biased region" description="Pro residues" evidence="1">
    <location>
        <begin position="542"/>
        <end position="553"/>
    </location>
</feature>
<feature type="compositionally biased region" description="Acidic residues" evidence="1">
    <location>
        <begin position="466"/>
        <end position="475"/>
    </location>
</feature>
<feature type="region of interest" description="Disordered" evidence="1">
    <location>
        <begin position="450"/>
        <end position="726"/>
    </location>
</feature>
<dbReference type="AlphaFoldDB" id="A0A516NS28"/>
<sequence>MTFDPAGRSVDEILDYGAAGLEYWERFLPLYERAFGALPGVGTRELQARYDEQRGLDLERLDAARNALADAVIGAERQWMAQLGVARRLPDIWAGRGGAAAREVVDGQQRRARGDLDIARAVVAAIDGVLDPLRQAVFTKAVRTVGLLERLGDDSTAVAIGGKSPGDIEAMLDAADDAATDWLRTTFKPDVERKHAEFTAMCADTDHIVVDNYRTVTTAMAALLDSPYPRPVAPFDPPLPANETGTAPTQPADAIAPGAEEGTTPATAGSSASPPGTPPAGAAPPGASSSSSTDTSSGGWSSPSTGASAGAPPSSPSTAPPGVPSSTPNVPSPGASPTPATATPTGAAPSAWAGTPTETPSASVGAGRTAPTLGQPALGGHAQPLGADTPDHPPSGTWSDTFPGEGTGAHSDPLPLGSLLAGAGSALTELLGHLTTGLQTGVESALGSLIDLTNPDRSDDPATEPGTDEDTDQGDLDSTPGTDQPPGRADFELGEHDLTIEQTTNGTLSVALTDPSGATTTFTLRLNEHGIPILTAESETPAAPPKPDTPQPDSPRSDPTAPDGSPQPSPYAPSAPNPGDTSNAPSSPPDNSTPPDCPPPAPECTEPPTPASESPPVCRTPDRDAPDQGAPDVGAPGRYAPDEGAPGQNVPHQDNPEHIPPQQDSPMPPGPPDAPSPDLPIPDLPGTDSPPTYPGIPPLDRQSSPDIGATGVPVQPIPPLPDPPTP</sequence>
<dbReference type="GeneID" id="80335874"/>
<evidence type="ECO:0000313" key="2">
    <source>
        <dbReference type="EMBL" id="QDP81709.1"/>
    </source>
</evidence>
<organism evidence="2 3">
    <name type="scientific">Nocardia otitidiscaviarum</name>
    <dbReference type="NCBI Taxonomy" id="1823"/>
    <lineage>
        <taxon>Bacteria</taxon>
        <taxon>Bacillati</taxon>
        <taxon>Actinomycetota</taxon>
        <taxon>Actinomycetes</taxon>
        <taxon>Mycobacteriales</taxon>
        <taxon>Nocardiaceae</taxon>
        <taxon>Nocardia</taxon>
    </lineage>
</organism>
<feature type="compositionally biased region" description="Pro residues" evidence="1">
    <location>
        <begin position="586"/>
        <end position="610"/>
    </location>
</feature>
<proteinExistence type="predicted"/>